<accession>A0AAP0GWQ9</accession>
<comment type="caution">
    <text evidence="3">The sequence shown here is derived from an EMBL/GenBank/DDBJ whole genome shotgun (WGS) entry which is preliminary data.</text>
</comment>
<dbReference type="InterPro" id="IPR046349">
    <property type="entry name" value="C1-like_sf"/>
</dbReference>
<dbReference type="InterPro" id="IPR004146">
    <property type="entry name" value="DC1"/>
</dbReference>
<dbReference type="PANTHER" id="PTHR47841:SF7">
    <property type="entry name" value="CYSTEINE_HISTIDINE-RICH C1 DOMAIN PROTEIN"/>
    <property type="match status" value="1"/>
</dbReference>
<feature type="domain" description="DC1" evidence="2">
    <location>
        <begin position="22"/>
        <end position="65"/>
    </location>
</feature>
<sequence>MAPLQQRSNSAADNSSLQIQHFLHQHVLHKVYMTSEFNCDGCNTGGSGVRYRCSPCDFDIHEPCATSCHRISSLLHPYHLLTLVNRPPDSRICHVCKGVTNGLSYTCEFQTCQFNVHTLCIQIPGGGGGDGYNHHHHRHQQMQLGGGYNGVNTGQPGYQGGMNYGQPVMVNHHQQLPIAGGYGLLNNNNNQTLMYNNHIPQAPPTTSSNGYSKVGKIAANILSTSLIGIPIFNPTK</sequence>
<organism evidence="3 4">
    <name type="scientific">Deinandra increscens subsp. villosa</name>
    <dbReference type="NCBI Taxonomy" id="3103831"/>
    <lineage>
        <taxon>Eukaryota</taxon>
        <taxon>Viridiplantae</taxon>
        <taxon>Streptophyta</taxon>
        <taxon>Embryophyta</taxon>
        <taxon>Tracheophyta</taxon>
        <taxon>Spermatophyta</taxon>
        <taxon>Magnoliopsida</taxon>
        <taxon>eudicotyledons</taxon>
        <taxon>Gunneridae</taxon>
        <taxon>Pentapetalae</taxon>
        <taxon>asterids</taxon>
        <taxon>campanulids</taxon>
        <taxon>Asterales</taxon>
        <taxon>Asteraceae</taxon>
        <taxon>Asteroideae</taxon>
        <taxon>Heliantheae alliance</taxon>
        <taxon>Madieae</taxon>
        <taxon>Madiinae</taxon>
        <taxon>Deinandra</taxon>
    </lineage>
</organism>
<protein>
    <recommendedName>
        <fullName evidence="2">DC1 domain-containing protein</fullName>
    </recommendedName>
</protein>
<dbReference type="PANTHER" id="PTHR47841">
    <property type="entry name" value="DIACYLGLYCEROL KINASE THETA-LIKE-RELATED"/>
    <property type="match status" value="1"/>
</dbReference>
<gene>
    <name evidence="3" type="ORF">SSX86_015988</name>
</gene>
<dbReference type="Pfam" id="PF03107">
    <property type="entry name" value="C1_2"/>
    <property type="match status" value="2"/>
</dbReference>
<evidence type="ECO:0000259" key="2">
    <source>
        <dbReference type="Pfam" id="PF03107"/>
    </source>
</evidence>
<evidence type="ECO:0000256" key="1">
    <source>
        <dbReference type="ARBA" id="ARBA00022737"/>
    </source>
</evidence>
<proteinExistence type="predicted"/>
<feature type="domain" description="DC1" evidence="2">
    <location>
        <begin position="75"/>
        <end position="121"/>
    </location>
</feature>
<dbReference type="EMBL" id="JBCNJP010000017">
    <property type="protein sequence ID" value="KAK9064606.1"/>
    <property type="molecule type" value="Genomic_DNA"/>
</dbReference>
<dbReference type="AlphaFoldDB" id="A0AAP0GWQ9"/>
<keyword evidence="1" id="KW-0677">Repeat</keyword>
<dbReference type="Proteomes" id="UP001408789">
    <property type="component" value="Unassembled WGS sequence"/>
</dbReference>
<evidence type="ECO:0000313" key="4">
    <source>
        <dbReference type="Proteomes" id="UP001408789"/>
    </source>
</evidence>
<reference evidence="3 4" key="1">
    <citation type="submission" date="2024-04" db="EMBL/GenBank/DDBJ databases">
        <title>The reference genome of an endangered Asteraceae, Deinandra increscens subsp. villosa, native to the Central Coast of California.</title>
        <authorList>
            <person name="Guilliams M."/>
            <person name="Hasenstab-Lehman K."/>
            <person name="Meyer R."/>
            <person name="Mcevoy S."/>
        </authorList>
    </citation>
    <scope>NUCLEOTIDE SEQUENCE [LARGE SCALE GENOMIC DNA]</scope>
    <source>
        <tissue evidence="3">Leaf</tissue>
    </source>
</reference>
<dbReference type="SUPFAM" id="SSF57889">
    <property type="entry name" value="Cysteine-rich domain"/>
    <property type="match status" value="1"/>
</dbReference>
<evidence type="ECO:0000313" key="3">
    <source>
        <dbReference type="EMBL" id="KAK9064606.1"/>
    </source>
</evidence>
<name>A0AAP0GWQ9_9ASTR</name>
<keyword evidence="4" id="KW-1185">Reference proteome</keyword>